<dbReference type="EMBL" id="LR796422">
    <property type="protein sequence ID" value="CAB4142562.1"/>
    <property type="molecule type" value="Genomic_DNA"/>
</dbReference>
<organism evidence="1">
    <name type="scientific">uncultured Caudovirales phage</name>
    <dbReference type="NCBI Taxonomy" id="2100421"/>
    <lineage>
        <taxon>Viruses</taxon>
        <taxon>Duplodnaviria</taxon>
        <taxon>Heunggongvirae</taxon>
        <taxon>Uroviricota</taxon>
        <taxon>Caudoviricetes</taxon>
        <taxon>Peduoviridae</taxon>
        <taxon>Maltschvirus</taxon>
        <taxon>Maltschvirus maltsch</taxon>
    </lineage>
</organism>
<proteinExistence type="predicted"/>
<evidence type="ECO:0000313" key="1">
    <source>
        <dbReference type="EMBL" id="CAB4142562.1"/>
    </source>
</evidence>
<sequence>MSFLSTLAEICKVNDYVQPEGMSSRLSTTLPPERLANLHFRRLSFDEVTRISSIITNKGDDKNTFGKYAVQLLGATVYIKTDDGVFRGFEKEEIPKLGQLLDETLVKALVEEAERANYMWGFAKERTTAMVGNS</sequence>
<reference evidence="1" key="1">
    <citation type="submission" date="2020-04" db="EMBL/GenBank/DDBJ databases">
        <authorList>
            <person name="Chiriac C."/>
            <person name="Salcher M."/>
            <person name="Ghai R."/>
            <person name="Kavagutti S V."/>
        </authorList>
    </citation>
    <scope>NUCLEOTIDE SEQUENCE</scope>
</reference>
<name>A0A6J5M8P7_9CAUD</name>
<protein>
    <submittedName>
        <fullName evidence="1">Uncharacterized protein</fullName>
    </submittedName>
</protein>
<accession>A0A6J5M8P7</accession>
<gene>
    <name evidence="1" type="ORF">UFOVP448_18</name>
</gene>